<name>A0A382SIU6_9ZZZZ</name>
<evidence type="ECO:0000313" key="1">
    <source>
        <dbReference type="EMBL" id="SVD09786.1"/>
    </source>
</evidence>
<proteinExistence type="predicted"/>
<protein>
    <submittedName>
        <fullName evidence="1">Uncharacterized protein</fullName>
    </submittedName>
</protein>
<gene>
    <name evidence="1" type="ORF">METZ01_LOCUS362640</name>
</gene>
<reference evidence="1" key="1">
    <citation type="submission" date="2018-05" db="EMBL/GenBank/DDBJ databases">
        <authorList>
            <person name="Lanie J.A."/>
            <person name="Ng W.-L."/>
            <person name="Kazmierczak K.M."/>
            <person name="Andrzejewski T.M."/>
            <person name="Davidsen T.M."/>
            <person name="Wayne K.J."/>
            <person name="Tettelin H."/>
            <person name="Glass J.I."/>
            <person name="Rusch D."/>
            <person name="Podicherti R."/>
            <person name="Tsui H.-C.T."/>
            <person name="Winkler M.E."/>
        </authorList>
    </citation>
    <scope>NUCLEOTIDE SEQUENCE</scope>
</reference>
<organism evidence="1">
    <name type="scientific">marine metagenome</name>
    <dbReference type="NCBI Taxonomy" id="408172"/>
    <lineage>
        <taxon>unclassified sequences</taxon>
        <taxon>metagenomes</taxon>
        <taxon>ecological metagenomes</taxon>
    </lineage>
</organism>
<dbReference type="EMBL" id="UINC01129412">
    <property type="protein sequence ID" value="SVD09786.1"/>
    <property type="molecule type" value="Genomic_DNA"/>
</dbReference>
<feature type="non-terminal residue" evidence="1">
    <location>
        <position position="58"/>
    </location>
</feature>
<accession>A0A382SIU6</accession>
<dbReference type="AlphaFoldDB" id="A0A382SIU6"/>
<sequence length="58" mass="6828">MDIKGENGELVSERIPSKDLFEVQNKIIQSIEYHQLYHPKWKQDRLEDFLKKGIIDGG</sequence>